<feature type="compositionally biased region" description="Polar residues" evidence="1">
    <location>
        <begin position="85"/>
        <end position="97"/>
    </location>
</feature>
<evidence type="ECO:0000313" key="3">
    <source>
        <dbReference type="Proteomes" id="UP000190648"/>
    </source>
</evidence>
<keyword evidence="3" id="KW-1185">Reference proteome</keyword>
<dbReference type="Proteomes" id="UP000190648">
    <property type="component" value="Unassembled WGS sequence"/>
</dbReference>
<protein>
    <submittedName>
        <fullName evidence="2">Uncharacterized protein</fullName>
    </submittedName>
</protein>
<name>A0A1V4L1A8_PATFA</name>
<comment type="caution">
    <text evidence="2">The sequence shown here is derived from an EMBL/GenBank/DDBJ whole genome shotgun (WGS) entry which is preliminary data.</text>
</comment>
<gene>
    <name evidence="2" type="ORF">AV530_008611</name>
</gene>
<evidence type="ECO:0000313" key="2">
    <source>
        <dbReference type="EMBL" id="OPJ90416.1"/>
    </source>
</evidence>
<accession>A0A1V4L1A8</accession>
<dbReference type="EMBL" id="LSYS01000242">
    <property type="protein sequence ID" value="OPJ90416.1"/>
    <property type="molecule type" value="Genomic_DNA"/>
</dbReference>
<feature type="compositionally biased region" description="Basic and acidic residues" evidence="1">
    <location>
        <begin position="15"/>
        <end position="24"/>
    </location>
</feature>
<feature type="region of interest" description="Disordered" evidence="1">
    <location>
        <begin position="1"/>
        <end position="36"/>
    </location>
</feature>
<sequence>MGVSVGRGGELAAVRSEEKKRLGGDGDGGTLLGPPGNRLNAVGYLKGLLASGLDDQDCEFEERSPDRVLQGTIVSSNVLAKRQRNTSPVQLSRSSGPQPIICRP</sequence>
<organism evidence="2 3">
    <name type="scientific">Patagioenas fasciata monilis</name>
    <dbReference type="NCBI Taxonomy" id="372326"/>
    <lineage>
        <taxon>Eukaryota</taxon>
        <taxon>Metazoa</taxon>
        <taxon>Chordata</taxon>
        <taxon>Craniata</taxon>
        <taxon>Vertebrata</taxon>
        <taxon>Euteleostomi</taxon>
        <taxon>Archelosauria</taxon>
        <taxon>Archosauria</taxon>
        <taxon>Dinosauria</taxon>
        <taxon>Saurischia</taxon>
        <taxon>Theropoda</taxon>
        <taxon>Coelurosauria</taxon>
        <taxon>Aves</taxon>
        <taxon>Neognathae</taxon>
        <taxon>Neoaves</taxon>
        <taxon>Columbimorphae</taxon>
        <taxon>Columbiformes</taxon>
        <taxon>Columbidae</taxon>
        <taxon>Patagioenas</taxon>
    </lineage>
</organism>
<evidence type="ECO:0000256" key="1">
    <source>
        <dbReference type="SAM" id="MobiDB-lite"/>
    </source>
</evidence>
<reference evidence="2 3" key="1">
    <citation type="submission" date="2016-02" db="EMBL/GenBank/DDBJ databases">
        <title>Band-tailed pigeon sequencing and assembly.</title>
        <authorList>
            <person name="Soares A.E."/>
            <person name="Novak B.J."/>
            <person name="Rice E.S."/>
            <person name="O'Connell B."/>
            <person name="Chang D."/>
            <person name="Weber S."/>
            <person name="Shapiro B."/>
        </authorList>
    </citation>
    <scope>NUCLEOTIDE SEQUENCE [LARGE SCALE GENOMIC DNA]</scope>
    <source>
        <strain evidence="2">BTP2013</strain>
        <tissue evidence="2">Blood</tissue>
    </source>
</reference>
<feature type="region of interest" description="Disordered" evidence="1">
    <location>
        <begin position="79"/>
        <end position="104"/>
    </location>
</feature>
<dbReference type="AlphaFoldDB" id="A0A1V4L1A8"/>
<proteinExistence type="predicted"/>